<gene>
    <name evidence="3" type="primary">LOC119632116</name>
</gene>
<organism evidence="2 3">
    <name type="scientific">Glossina fuscipes</name>
    <dbReference type="NCBI Taxonomy" id="7396"/>
    <lineage>
        <taxon>Eukaryota</taxon>
        <taxon>Metazoa</taxon>
        <taxon>Ecdysozoa</taxon>
        <taxon>Arthropoda</taxon>
        <taxon>Hexapoda</taxon>
        <taxon>Insecta</taxon>
        <taxon>Pterygota</taxon>
        <taxon>Neoptera</taxon>
        <taxon>Endopterygota</taxon>
        <taxon>Diptera</taxon>
        <taxon>Brachycera</taxon>
        <taxon>Muscomorpha</taxon>
        <taxon>Hippoboscoidea</taxon>
        <taxon>Glossinidae</taxon>
        <taxon>Glossina</taxon>
    </lineage>
</organism>
<reference evidence="3" key="1">
    <citation type="submission" date="2025-08" db="UniProtKB">
        <authorList>
            <consortium name="RefSeq"/>
        </authorList>
    </citation>
    <scope>IDENTIFICATION</scope>
    <source>
        <tissue evidence="3">Whole body pupa</tissue>
    </source>
</reference>
<dbReference type="PANTHER" id="PTHR28348:SF1">
    <property type="entry name" value="UPF0193 PROTEIN EVG1"/>
    <property type="match status" value="1"/>
</dbReference>
<protein>
    <submittedName>
        <fullName evidence="3">UPF0193 protein EVG1 homolog</fullName>
    </submittedName>
</protein>
<name>A0A8U0W6J1_9MUSC</name>
<dbReference type="Pfam" id="PF05250">
    <property type="entry name" value="UPF0193"/>
    <property type="match status" value="1"/>
</dbReference>
<keyword evidence="2" id="KW-1185">Reference proteome</keyword>
<evidence type="ECO:0000313" key="3">
    <source>
        <dbReference type="RefSeq" id="XP_037880808.1"/>
    </source>
</evidence>
<dbReference type="GeneID" id="119632116"/>
<evidence type="ECO:0000256" key="1">
    <source>
        <dbReference type="SAM" id="MobiDB-lite"/>
    </source>
</evidence>
<feature type="region of interest" description="Disordered" evidence="1">
    <location>
        <begin position="1"/>
        <end position="20"/>
    </location>
</feature>
<proteinExistence type="predicted"/>
<accession>A0A8U0W6J1</accession>
<dbReference type="RefSeq" id="XP_037880808.1">
    <property type="nucleotide sequence ID" value="XM_038024880.1"/>
</dbReference>
<dbReference type="Proteomes" id="UP000092443">
    <property type="component" value="Unplaced"/>
</dbReference>
<feature type="compositionally biased region" description="Polar residues" evidence="1">
    <location>
        <begin position="7"/>
        <end position="20"/>
    </location>
</feature>
<sequence>MNKSEKLTVANNSDSITSPQTTNNVEARVWPSTRIPQGGLFHTPKYEYSKETADLIRLLMKESKMTMLMRKQIDYHIRNGEPLPKPKPPRINTSMDPDKAALEILKKARNAKRKSLAAIRASGAYDLPRYRPKPDAKMPSEKAKKLLQEAMSGLHISETCLKPLRKPKSKTTDITNEDIINELLDQINERAEWLAEMEELGEGKRYRDEIREQIADLLRHIKLIETKAKLQKEGIRYVD</sequence>
<dbReference type="AlphaFoldDB" id="A0A8U0W6J1"/>
<evidence type="ECO:0000313" key="2">
    <source>
        <dbReference type="Proteomes" id="UP000092443"/>
    </source>
</evidence>
<dbReference type="PANTHER" id="PTHR28348">
    <property type="entry name" value="UPF0193 PROTEIN EVG1"/>
    <property type="match status" value="1"/>
</dbReference>
<dbReference type="InterPro" id="IPR007914">
    <property type="entry name" value="UPF0193"/>
</dbReference>
<dbReference type="KEGG" id="gfs:119632116"/>